<evidence type="ECO:0000256" key="5">
    <source>
        <dbReference type="ARBA" id="ARBA00055193"/>
    </source>
</evidence>
<dbReference type="InterPro" id="IPR016024">
    <property type="entry name" value="ARM-type_fold"/>
</dbReference>
<dbReference type="SMART" id="SM00025">
    <property type="entry name" value="Pumilio"/>
    <property type="match status" value="8"/>
</dbReference>
<keyword evidence="4" id="KW-0694">RNA-binding</keyword>
<dbReference type="GO" id="GO:0003729">
    <property type="term" value="F:mRNA binding"/>
    <property type="evidence" value="ECO:0007669"/>
    <property type="project" value="TreeGrafter"/>
</dbReference>
<dbReference type="PROSITE" id="PS50302">
    <property type="entry name" value="PUM"/>
    <property type="match status" value="8"/>
</dbReference>
<reference evidence="9 10" key="1">
    <citation type="submission" date="2016-10" db="EMBL/GenBank/DDBJ databases">
        <authorList>
            <person name="Cai Z."/>
        </authorList>
    </citation>
    <scope>NUCLEOTIDE SEQUENCE [LARGE SCALE GENOMIC DNA]</scope>
</reference>
<gene>
    <name evidence="9" type="ORF">BQ4739_LOCUS15984</name>
</gene>
<feature type="repeat" description="Pumilio" evidence="6">
    <location>
        <begin position="604"/>
        <end position="639"/>
    </location>
</feature>
<dbReference type="GO" id="GO:0010608">
    <property type="term" value="P:post-transcriptional regulation of gene expression"/>
    <property type="evidence" value="ECO:0007669"/>
    <property type="project" value="TreeGrafter"/>
</dbReference>
<feature type="repeat" description="Pumilio" evidence="6">
    <location>
        <begin position="712"/>
        <end position="748"/>
    </location>
</feature>
<dbReference type="PANTHER" id="PTHR12537">
    <property type="entry name" value="RNA BINDING PROTEIN PUMILIO-RELATED"/>
    <property type="match status" value="1"/>
</dbReference>
<keyword evidence="2" id="KW-0963">Cytoplasm</keyword>
<feature type="region of interest" description="Disordered" evidence="7">
    <location>
        <begin position="489"/>
        <end position="550"/>
    </location>
</feature>
<protein>
    <recommendedName>
        <fullName evidence="8">PUM-HD domain-containing protein</fullName>
    </recommendedName>
</protein>
<sequence length="990" mass="103741">MVLSQKLAGSESDVTIRSGSPALSDSFGKDLSGVALLGGSTGASQLGGGRGIEAEPYISDRKHMPDRSHWGLLGSNNAVGSPAADAIGVWAQANALEGSPAAGLLSQQDDSRDTELDAPMSNLQLQAAAAHGEGLVGSWPGAAGHHHSHSASTTDAALPFFQGRPIRTGSHLSNMAAGVQRTSSFNGHPGSARAMGGHVSDGGFAGADQLCFGSCNSAPITPRSQAFTPRSPSLGFGDEDTGVGLPHVNSAGPGHIRGYADGRHGPSKLRMSSSDHSSNMPASAALAAAGMQGISGLDAFPLGGVATTCGTPDHMAAANMQMLLQQQQAALQMAQSGMLPGAAGLPPQQAAAMAQAAALMAGMNPADAGMQAAAAGLPGYNMMPPMMPDAAAAGVGGMNQMQMLMYYAQLGMMAQMNNAGGGMGMPGVPAAGGLPNMPGMANPMMFSMMNPQQMAAFCASAQQQWQAGMPATAIANIAAAAAVAATAATNQDEPGSGNRNAGRGGPRQHPLADLKTDRRLRCDRSGGGRSSGGRCDDGGMGSPSVGGRLDPLLEEYKNNRTRRWEMRDILGHMMEFSLDQLGSRFIQQKLDTLSPEELEAAFAEVAPKGLMLMNDVFGNYVIQKFLELDVPSHRAELAAQMKGQVLSLSLQLYSCRVIQKALEVLPLEQKIGMVAELDGALMRCVRDQNGNHVIQKVIECVPTEHITNLLDTFAGNLVSLSQHPFGCRVMQRILEHCADPGRYNVFMTEILKATVQLGQDQYGNYVIQHVVEQGKPHERDAVYERLFPHIVVLSQNKFASNVVEKMLLHCTPAQRGAIVEEFLRQPSRRSSSDGVVSAPYPGLGGELLGCEQSALEQMMQDQYGNYVVQKTLEVCDEGQRERLLSRVRCYYETLKSSQFGKHIVNRLEKLLSAGMRIQVNSLNNMALHNSSLNSSNIPAAAAPADVPAAAPVPAAVVPAALQQQQPAAADAAAAAAAEPAAAAAQVQQQS</sequence>
<dbReference type="AlphaFoldDB" id="A0A383WDN0"/>
<keyword evidence="3" id="KW-0677">Repeat</keyword>
<dbReference type="FunFam" id="1.25.10.10:FF:000004">
    <property type="entry name" value="Pumilio homolog 1 isoform 2"/>
    <property type="match status" value="1"/>
</dbReference>
<proteinExistence type="predicted"/>
<evidence type="ECO:0000256" key="3">
    <source>
        <dbReference type="ARBA" id="ARBA00022737"/>
    </source>
</evidence>
<evidence type="ECO:0000256" key="7">
    <source>
        <dbReference type="SAM" id="MobiDB-lite"/>
    </source>
</evidence>
<evidence type="ECO:0000256" key="2">
    <source>
        <dbReference type="ARBA" id="ARBA00022490"/>
    </source>
</evidence>
<dbReference type="Gene3D" id="1.25.10.10">
    <property type="entry name" value="Leucine-rich Repeat Variant"/>
    <property type="match status" value="1"/>
</dbReference>
<dbReference type="PROSITE" id="PS50303">
    <property type="entry name" value="PUM_HD"/>
    <property type="match status" value="1"/>
</dbReference>
<evidence type="ECO:0000313" key="9">
    <source>
        <dbReference type="EMBL" id="SZX75708.1"/>
    </source>
</evidence>
<feature type="domain" description="PUM-HD" evidence="8">
    <location>
        <begin position="548"/>
        <end position="911"/>
    </location>
</feature>
<organism evidence="9 10">
    <name type="scientific">Tetradesmus obliquus</name>
    <name type="common">Green alga</name>
    <name type="synonym">Acutodesmus obliquus</name>
    <dbReference type="NCBI Taxonomy" id="3088"/>
    <lineage>
        <taxon>Eukaryota</taxon>
        <taxon>Viridiplantae</taxon>
        <taxon>Chlorophyta</taxon>
        <taxon>core chlorophytes</taxon>
        <taxon>Chlorophyceae</taxon>
        <taxon>CS clade</taxon>
        <taxon>Sphaeropleales</taxon>
        <taxon>Scenedesmaceae</taxon>
        <taxon>Tetradesmus</taxon>
    </lineage>
</organism>
<dbReference type="EMBL" id="FNXT01001239">
    <property type="protein sequence ID" value="SZX75708.1"/>
    <property type="molecule type" value="Genomic_DNA"/>
</dbReference>
<comment type="subcellular location">
    <subcellularLocation>
        <location evidence="1">Cytoplasm</location>
    </subcellularLocation>
</comment>
<dbReference type="InterPro" id="IPR033712">
    <property type="entry name" value="Pumilio_RNA-bd"/>
</dbReference>
<feature type="repeat" description="Pumilio" evidence="6">
    <location>
        <begin position="568"/>
        <end position="603"/>
    </location>
</feature>
<evidence type="ECO:0000256" key="6">
    <source>
        <dbReference type="PROSITE-ProRule" id="PRU00317"/>
    </source>
</evidence>
<feature type="repeat" description="Pumilio" evidence="6">
    <location>
        <begin position="749"/>
        <end position="784"/>
    </location>
</feature>
<feature type="repeat" description="Pumilio" evidence="6">
    <location>
        <begin position="846"/>
        <end position="885"/>
    </location>
</feature>
<evidence type="ECO:0000313" key="10">
    <source>
        <dbReference type="Proteomes" id="UP000256970"/>
    </source>
</evidence>
<dbReference type="PANTHER" id="PTHR12537:SF12">
    <property type="entry name" value="MATERNAL PROTEIN PUMILIO"/>
    <property type="match status" value="1"/>
</dbReference>
<dbReference type="GO" id="GO:0005737">
    <property type="term" value="C:cytoplasm"/>
    <property type="evidence" value="ECO:0007669"/>
    <property type="project" value="UniProtKB-SubCell"/>
</dbReference>
<dbReference type="Pfam" id="PF00806">
    <property type="entry name" value="PUF"/>
    <property type="match status" value="8"/>
</dbReference>
<dbReference type="InterPro" id="IPR001313">
    <property type="entry name" value="Pumilio_RNA-bd_rpt"/>
</dbReference>
<comment type="function">
    <text evidence="5">Sequence-specific RNA-binding protein that regulates translation and mRNA stability by binding the 3'-UTR of target mRNAs. Binds the APUM-binding elements (APBEs) in the 3'-UTR mRNA sequence of CLV1, PNH, WUS and FAS2.</text>
</comment>
<dbReference type="CDD" id="cd07920">
    <property type="entry name" value="Pumilio"/>
    <property type="match status" value="1"/>
</dbReference>
<keyword evidence="10" id="KW-1185">Reference proteome</keyword>
<feature type="repeat" description="Pumilio" evidence="6">
    <location>
        <begin position="785"/>
        <end position="820"/>
    </location>
</feature>
<feature type="compositionally biased region" description="Basic and acidic residues" evidence="7">
    <location>
        <begin position="510"/>
        <end position="526"/>
    </location>
</feature>
<dbReference type="STRING" id="3088.A0A383WDN0"/>
<accession>A0A383WDN0</accession>
<dbReference type="Proteomes" id="UP000256970">
    <property type="component" value="Unassembled WGS sequence"/>
</dbReference>
<feature type="repeat" description="Pumilio" evidence="6">
    <location>
        <begin position="676"/>
        <end position="711"/>
    </location>
</feature>
<evidence type="ECO:0000259" key="8">
    <source>
        <dbReference type="PROSITE" id="PS50303"/>
    </source>
</evidence>
<dbReference type="InterPro" id="IPR011989">
    <property type="entry name" value="ARM-like"/>
</dbReference>
<name>A0A383WDN0_TETOB</name>
<dbReference type="InterPro" id="IPR033133">
    <property type="entry name" value="PUM-HD"/>
</dbReference>
<feature type="region of interest" description="Disordered" evidence="7">
    <location>
        <begin position="1"/>
        <end position="22"/>
    </location>
</feature>
<feature type="repeat" description="Pumilio" evidence="6">
    <location>
        <begin position="640"/>
        <end position="675"/>
    </location>
</feature>
<evidence type="ECO:0000256" key="1">
    <source>
        <dbReference type="ARBA" id="ARBA00004496"/>
    </source>
</evidence>
<evidence type="ECO:0000256" key="4">
    <source>
        <dbReference type="ARBA" id="ARBA00022884"/>
    </source>
</evidence>
<dbReference type="SUPFAM" id="SSF48371">
    <property type="entry name" value="ARM repeat"/>
    <property type="match status" value="1"/>
</dbReference>
<feature type="compositionally biased region" description="Polar residues" evidence="7">
    <location>
        <begin position="12"/>
        <end position="22"/>
    </location>
</feature>